<accession>A0A1H9AM37</accession>
<proteinExistence type="predicted"/>
<dbReference type="SMART" id="SM00448">
    <property type="entry name" value="REC"/>
    <property type="match status" value="1"/>
</dbReference>
<dbReference type="Gene3D" id="3.40.50.2300">
    <property type="match status" value="1"/>
</dbReference>
<dbReference type="SMART" id="SM00850">
    <property type="entry name" value="LytTR"/>
    <property type="match status" value="1"/>
</dbReference>
<dbReference type="InterPro" id="IPR007492">
    <property type="entry name" value="LytTR_DNA-bd_dom"/>
</dbReference>
<dbReference type="Pfam" id="PF04397">
    <property type="entry name" value="LytTR"/>
    <property type="match status" value="1"/>
</dbReference>
<dbReference type="InterPro" id="IPR046947">
    <property type="entry name" value="LytR-like"/>
</dbReference>
<protein>
    <submittedName>
        <fullName evidence="4">Two component transcriptional regulator, LytTR family</fullName>
    </submittedName>
</protein>
<dbReference type="EMBL" id="FOFU01000001">
    <property type="protein sequence ID" value="SEP77537.1"/>
    <property type="molecule type" value="Genomic_DNA"/>
</dbReference>
<dbReference type="PANTHER" id="PTHR37299:SF1">
    <property type="entry name" value="STAGE 0 SPORULATION PROTEIN A HOMOLOG"/>
    <property type="match status" value="1"/>
</dbReference>
<sequence length="236" mass="26873">MRIAICEDEKVVLDFESSLVTQWAAGAGCPLELDTYISAEQFLFESEDKAPYDVLIFDIQMKNMNGMELAKKLRARGCDAVIIFITGVPDYAIEGYEVGAVRYILKPVKAEVLNALLDTVRAERQKKAEDYFVLGQGADVERINFDKIIYIEARGHYVYLKGKGFEREWKASFSETSLAFDGRSFFCLRRGLLVNLSHVTRITRTDCMLDNEEVLPVARGVYKELNEAFISFFKNN</sequence>
<dbReference type="STRING" id="163.SAMN04487775_104194"/>
<dbReference type="PROSITE" id="PS50930">
    <property type="entry name" value="HTH_LYTTR"/>
    <property type="match status" value="1"/>
</dbReference>
<dbReference type="PANTHER" id="PTHR37299">
    <property type="entry name" value="TRANSCRIPTIONAL REGULATOR-RELATED"/>
    <property type="match status" value="1"/>
</dbReference>
<dbReference type="InterPro" id="IPR001789">
    <property type="entry name" value="Sig_transdc_resp-reg_receiver"/>
</dbReference>
<keyword evidence="1" id="KW-0597">Phosphoprotein</keyword>
<dbReference type="InterPro" id="IPR011006">
    <property type="entry name" value="CheY-like_superfamily"/>
</dbReference>
<dbReference type="SUPFAM" id="SSF52172">
    <property type="entry name" value="CheY-like"/>
    <property type="match status" value="1"/>
</dbReference>
<evidence type="ECO:0000313" key="4">
    <source>
        <dbReference type="EMBL" id="SEP77537.1"/>
    </source>
</evidence>
<dbReference type="PROSITE" id="PS51257">
    <property type="entry name" value="PROKAR_LIPOPROTEIN"/>
    <property type="match status" value="1"/>
</dbReference>
<dbReference type="Gene3D" id="2.40.50.1020">
    <property type="entry name" value="LytTr DNA-binding domain"/>
    <property type="match status" value="1"/>
</dbReference>
<evidence type="ECO:0000259" key="3">
    <source>
        <dbReference type="PROSITE" id="PS50930"/>
    </source>
</evidence>
<evidence type="ECO:0000259" key="2">
    <source>
        <dbReference type="PROSITE" id="PS50110"/>
    </source>
</evidence>
<name>A0A1H9AM37_9SPIR</name>
<feature type="modified residue" description="4-aspartylphosphate" evidence="1">
    <location>
        <position position="58"/>
    </location>
</feature>
<dbReference type="GO" id="GO:0000156">
    <property type="term" value="F:phosphorelay response regulator activity"/>
    <property type="evidence" value="ECO:0007669"/>
    <property type="project" value="InterPro"/>
</dbReference>
<dbReference type="GO" id="GO:0003677">
    <property type="term" value="F:DNA binding"/>
    <property type="evidence" value="ECO:0007669"/>
    <property type="project" value="InterPro"/>
</dbReference>
<gene>
    <name evidence="4" type="ORF">SAMN04487977_101382</name>
</gene>
<dbReference type="Pfam" id="PF00072">
    <property type="entry name" value="Response_reg"/>
    <property type="match status" value="1"/>
</dbReference>
<dbReference type="PROSITE" id="PS50110">
    <property type="entry name" value="RESPONSE_REGULATORY"/>
    <property type="match status" value="1"/>
</dbReference>
<evidence type="ECO:0000256" key="1">
    <source>
        <dbReference type="PROSITE-ProRule" id="PRU00169"/>
    </source>
</evidence>
<feature type="domain" description="HTH LytTR-type" evidence="3">
    <location>
        <begin position="132"/>
        <end position="231"/>
    </location>
</feature>
<reference evidence="4 5" key="1">
    <citation type="submission" date="2016-10" db="EMBL/GenBank/DDBJ databases">
        <authorList>
            <person name="de Groot N.N."/>
        </authorList>
    </citation>
    <scope>NUCLEOTIDE SEQUENCE [LARGE SCALE GENOMIC DNA]</scope>
    <source>
        <strain evidence="4 5">B25</strain>
    </source>
</reference>
<dbReference type="Proteomes" id="UP000182360">
    <property type="component" value="Unassembled WGS sequence"/>
</dbReference>
<organism evidence="4 5">
    <name type="scientific">Treponema bryantii</name>
    <dbReference type="NCBI Taxonomy" id="163"/>
    <lineage>
        <taxon>Bacteria</taxon>
        <taxon>Pseudomonadati</taxon>
        <taxon>Spirochaetota</taxon>
        <taxon>Spirochaetia</taxon>
        <taxon>Spirochaetales</taxon>
        <taxon>Treponemataceae</taxon>
        <taxon>Treponema</taxon>
    </lineage>
</organism>
<dbReference type="OrthoDB" id="9802383at2"/>
<feature type="domain" description="Response regulatory" evidence="2">
    <location>
        <begin position="2"/>
        <end position="121"/>
    </location>
</feature>
<keyword evidence="5" id="KW-1185">Reference proteome</keyword>
<dbReference type="AlphaFoldDB" id="A0A1H9AM37"/>
<dbReference type="RefSeq" id="WP_074640364.1">
    <property type="nucleotide sequence ID" value="NZ_FOFU01000001.1"/>
</dbReference>
<evidence type="ECO:0000313" key="5">
    <source>
        <dbReference type="Proteomes" id="UP000182360"/>
    </source>
</evidence>